<comment type="caution">
    <text evidence="1">The sequence shown here is derived from an EMBL/GenBank/DDBJ whole genome shotgun (WGS) entry which is preliminary data.</text>
</comment>
<reference evidence="1" key="1">
    <citation type="submission" date="2023-04" db="EMBL/GenBank/DDBJ databases">
        <title>A chromosome-level genome assembly of the parasitoid wasp Eretmocerus hayati.</title>
        <authorList>
            <person name="Zhong Y."/>
            <person name="Liu S."/>
            <person name="Liu Y."/>
        </authorList>
    </citation>
    <scope>NUCLEOTIDE SEQUENCE</scope>
    <source>
        <strain evidence="1">ZJU_SS_LIU_2023</strain>
    </source>
</reference>
<dbReference type="EMBL" id="CM056742">
    <property type="protein sequence ID" value="KAJ8679576.1"/>
    <property type="molecule type" value="Genomic_DNA"/>
</dbReference>
<evidence type="ECO:0000313" key="1">
    <source>
        <dbReference type="EMBL" id="KAJ8679576.1"/>
    </source>
</evidence>
<accession>A0ACC2P997</accession>
<organism evidence="1 2">
    <name type="scientific">Eretmocerus hayati</name>
    <dbReference type="NCBI Taxonomy" id="131215"/>
    <lineage>
        <taxon>Eukaryota</taxon>
        <taxon>Metazoa</taxon>
        <taxon>Ecdysozoa</taxon>
        <taxon>Arthropoda</taxon>
        <taxon>Hexapoda</taxon>
        <taxon>Insecta</taxon>
        <taxon>Pterygota</taxon>
        <taxon>Neoptera</taxon>
        <taxon>Endopterygota</taxon>
        <taxon>Hymenoptera</taxon>
        <taxon>Apocrita</taxon>
        <taxon>Proctotrupomorpha</taxon>
        <taxon>Chalcidoidea</taxon>
        <taxon>Aphelinidae</taxon>
        <taxon>Aphelininae</taxon>
        <taxon>Eretmocerus</taxon>
    </lineage>
</organism>
<dbReference type="Proteomes" id="UP001239111">
    <property type="component" value="Chromosome 2"/>
</dbReference>
<gene>
    <name evidence="1" type="ORF">QAD02_015363</name>
</gene>
<keyword evidence="2" id="KW-1185">Reference proteome</keyword>
<proteinExistence type="predicted"/>
<protein>
    <submittedName>
        <fullName evidence="1">Uncharacterized protein</fullName>
    </submittedName>
</protein>
<evidence type="ECO:0000313" key="2">
    <source>
        <dbReference type="Proteomes" id="UP001239111"/>
    </source>
</evidence>
<sequence>MLEPKLQVLLIHTYKIDAVTVKYRGGTVDDGGIEYYNTIVVQPHLKLVTNQGRGFHVKCRYQTRDKVVSNDQTQVAMLQSLPLQSAMPVPSCSMKIYNGEPSAHHIAENVKIGDPLTLVISIEKQELFGLRITDCLVRDGIGWGEQKLINHEGCPVDGEIMGQFDYSEDKTQAKVHFQAHKFPYTSSVYYQCNVSLCVKHKGGCADTPPLCNEIARRRRDARDDAAAAAAAADAGVPATIEVYSGFYVNEADVVPKSDYYDVARERAYDDPNVFCMSQRNFAIGIAVASLLLLLAIIGAILMLLGRRRHKSVSTTGSSIYSGPYTNTAYSHSS</sequence>
<name>A0ACC2P997_9HYME</name>